<dbReference type="RefSeq" id="WP_078395988.1">
    <property type="nucleotide sequence ID" value="NZ_CP016374.1"/>
</dbReference>
<organism evidence="1 2">
    <name type="scientific">Elizabethkingia anophelis</name>
    <dbReference type="NCBI Taxonomy" id="1117645"/>
    <lineage>
        <taxon>Bacteria</taxon>
        <taxon>Pseudomonadati</taxon>
        <taxon>Bacteroidota</taxon>
        <taxon>Flavobacteriia</taxon>
        <taxon>Flavobacteriales</taxon>
        <taxon>Weeksellaceae</taxon>
        <taxon>Elizabethkingia</taxon>
    </lineage>
</organism>
<accession>A0AAU8VEL3</accession>
<reference evidence="1 2" key="1">
    <citation type="submission" date="2016-07" db="EMBL/GenBank/DDBJ databases">
        <title>Revisiting the taxonomy of the Elizabethkingia Genus using Whole-Genome Sequencing, Optical Mapping, and MALDI-TOF, along with proposal of three novel Elizabethkingia species: Elizabethkingia bruuniana sp. nov., Elizabethkingia ursingii sp. nov., and Elizabethkingia occulta sp. nov.</title>
        <authorList>
            <person name="Nicholson A.C."/>
        </authorList>
    </citation>
    <scope>NUCLEOTIDE SEQUENCE [LARGE SCALE GENOMIC DNA]</scope>
    <source>
        <strain evidence="1 2">F3201</strain>
    </source>
</reference>
<dbReference type="Proteomes" id="UP000190848">
    <property type="component" value="Chromosome"/>
</dbReference>
<name>A0AAU8VEL3_9FLAO</name>
<evidence type="ECO:0000313" key="2">
    <source>
        <dbReference type="Proteomes" id="UP000190848"/>
    </source>
</evidence>
<proteinExistence type="predicted"/>
<dbReference type="EMBL" id="CP016374">
    <property type="protein sequence ID" value="AQX01475.1"/>
    <property type="molecule type" value="Genomic_DNA"/>
</dbReference>
<evidence type="ECO:0000313" key="1">
    <source>
        <dbReference type="EMBL" id="AQX01475.1"/>
    </source>
</evidence>
<dbReference type="AlphaFoldDB" id="A0AAU8VEL3"/>
<gene>
    <name evidence="1" type="ORF">BBD32_08375</name>
</gene>
<protein>
    <submittedName>
        <fullName evidence="1">Uncharacterized protein</fullName>
    </submittedName>
</protein>
<sequence>MEKSKPYWRYQVINHGTEEEPSFAVHEMYFNINSEGDHMWTENAIILDNYDNLEELIGSLEMIQEDIKRYQVLFHTDLDKKAE</sequence>